<dbReference type="OrthoDB" id="9803764at2"/>
<dbReference type="HOGENOM" id="CLU_000445_59_0_6"/>
<dbReference type="InterPro" id="IPR018060">
    <property type="entry name" value="HTH_AraC"/>
</dbReference>
<dbReference type="PATRIC" id="fig|1445510.3.peg.988"/>
<keyword evidence="1" id="KW-0805">Transcription regulation</keyword>
<dbReference type="RefSeq" id="WP_044615967.1">
    <property type="nucleotide sequence ID" value="NZ_CP007142.1"/>
</dbReference>
<dbReference type="InterPro" id="IPR052158">
    <property type="entry name" value="INH-QAR"/>
</dbReference>
<dbReference type="CDD" id="cd03137">
    <property type="entry name" value="GATase1_AraC_1"/>
    <property type="match status" value="1"/>
</dbReference>
<dbReference type="Pfam" id="PF01965">
    <property type="entry name" value="DJ-1_PfpI"/>
    <property type="match status" value="1"/>
</dbReference>
<keyword evidence="4" id="KW-0238">DNA-binding</keyword>
<keyword evidence="2" id="KW-0804">Transcription</keyword>
<evidence type="ECO:0000259" key="3">
    <source>
        <dbReference type="PROSITE" id="PS01124"/>
    </source>
</evidence>
<dbReference type="Gene3D" id="3.40.50.880">
    <property type="match status" value="1"/>
</dbReference>
<feature type="domain" description="HTH araC/xylS-type" evidence="3">
    <location>
        <begin position="210"/>
        <end position="309"/>
    </location>
</feature>
<dbReference type="PANTHER" id="PTHR43130:SF3">
    <property type="entry name" value="HTH-TYPE TRANSCRIPTIONAL REGULATOR RV1931C"/>
    <property type="match status" value="1"/>
</dbReference>
<accession>A0A0C5VER2</accession>
<dbReference type="Pfam" id="PF12833">
    <property type="entry name" value="HTH_18"/>
    <property type="match status" value="1"/>
</dbReference>
<protein>
    <submittedName>
        <fullName evidence="4">Transcriptional regulator containing an amidase domain and an AraC-type DNA-binding HTH domain</fullName>
    </submittedName>
</protein>
<dbReference type="AlphaFoldDB" id="A0A0C5VER2"/>
<dbReference type="GO" id="GO:0003700">
    <property type="term" value="F:DNA-binding transcription factor activity"/>
    <property type="evidence" value="ECO:0007669"/>
    <property type="project" value="InterPro"/>
</dbReference>
<dbReference type="PROSITE" id="PS01124">
    <property type="entry name" value="HTH_ARAC_FAMILY_2"/>
    <property type="match status" value="1"/>
</dbReference>
<evidence type="ECO:0000313" key="5">
    <source>
        <dbReference type="Proteomes" id="UP000032266"/>
    </source>
</evidence>
<dbReference type="InterPro" id="IPR002818">
    <property type="entry name" value="DJ-1/PfpI"/>
</dbReference>
<dbReference type="SMART" id="SM00342">
    <property type="entry name" value="HTH_ARAC"/>
    <property type="match status" value="1"/>
</dbReference>
<organism evidence="4 5">
    <name type="scientific">Gynuella sunshinyii YC6258</name>
    <dbReference type="NCBI Taxonomy" id="1445510"/>
    <lineage>
        <taxon>Bacteria</taxon>
        <taxon>Pseudomonadati</taxon>
        <taxon>Pseudomonadota</taxon>
        <taxon>Gammaproteobacteria</taxon>
        <taxon>Oceanospirillales</taxon>
        <taxon>Saccharospirillaceae</taxon>
        <taxon>Gynuella</taxon>
    </lineage>
</organism>
<gene>
    <name evidence="4" type="ORF">YC6258_01012</name>
</gene>
<evidence type="ECO:0000256" key="2">
    <source>
        <dbReference type="ARBA" id="ARBA00023163"/>
    </source>
</evidence>
<dbReference type="SUPFAM" id="SSF46689">
    <property type="entry name" value="Homeodomain-like"/>
    <property type="match status" value="2"/>
</dbReference>
<evidence type="ECO:0000256" key="1">
    <source>
        <dbReference type="ARBA" id="ARBA00023015"/>
    </source>
</evidence>
<dbReference type="EMBL" id="CP007142">
    <property type="protein sequence ID" value="AJQ93062.1"/>
    <property type="molecule type" value="Genomic_DNA"/>
</dbReference>
<dbReference type="InterPro" id="IPR009057">
    <property type="entry name" value="Homeodomain-like_sf"/>
</dbReference>
<dbReference type="Proteomes" id="UP000032266">
    <property type="component" value="Chromosome"/>
</dbReference>
<dbReference type="PANTHER" id="PTHR43130">
    <property type="entry name" value="ARAC-FAMILY TRANSCRIPTIONAL REGULATOR"/>
    <property type="match status" value="1"/>
</dbReference>
<proteinExistence type="predicted"/>
<evidence type="ECO:0000313" key="4">
    <source>
        <dbReference type="EMBL" id="AJQ93062.1"/>
    </source>
</evidence>
<reference evidence="4 5" key="1">
    <citation type="submission" date="2014-01" db="EMBL/GenBank/DDBJ databases">
        <title>Full genme sequencing of cellulolytic bacterium Gynuella sunshinyii YC6258T gen. nov., sp. nov.</title>
        <authorList>
            <person name="Khan H."/>
            <person name="Chung E.J."/>
            <person name="Chung Y.R."/>
        </authorList>
    </citation>
    <scope>NUCLEOTIDE SEQUENCE [LARGE SCALE GENOMIC DNA]</scope>
    <source>
        <strain evidence="4 5">YC6258</strain>
    </source>
</reference>
<dbReference type="SUPFAM" id="SSF52317">
    <property type="entry name" value="Class I glutamine amidotransferase-like"/>
    <property type="match status" value="1"/>
</dbReference>
<name>A0A0C5VER2_9GAMM</name>
<keyword evidence="5" id="KW-1185">Reference proteome</keyword>
<sequence>MTRVAILVNQQPAMFELGCALELFALPRQEYSHWYRTEVVTFHPSPLTGLGSISLQVVQTDNLQAYDMLVVPAWSVAPSELPDMLKEELQALAHRGGRMISFCSGAFLLADCGVLDQRPACTHWRYQAQFRERFPDIELLDQVLYSFDGRIGCSAGSAAGLDLGLEVIRQDYGQQVANQVARRLVISPHRSGGQSQFVETPMPELHSHFSATLDWASACLNQPIDVDDMARQAKMSRRNFDRRFRLATNMSPKEWLNRQRVERARALLELSDWRSLEWVADQCGFASALNLRLNFQKYMTVSPSEYREQFAERAR</sequence>
<dbReference type="STRING" id="1445510.YC6258_01012"/>
<dbReference type="GO" id="GO:0043565">
    <property type="term" value="F:sequence-specific DNA binding"/>
    <property type="evidence" value="ECO:0007669"/>
    <property type="project" value="InterPro"/>
</dbReference>
<dbReference type="Gene3D" id="1.10.10.60">
    <property type="entry name" value="Homeodomain-like"/>
    <property type="match status" value="1"/>
</dbReference>
<dbReference type="InterPro" id="IPR029062">
    <property type="entry name" value="Class_I_gatase-like"/>
</dbReference>
<dbReference type="KEGG" id="gsn:YC6258_01012"/>